<organism evidence="2 3">
    <name type="scientific">Purpureocillium lilacinum</name>
    <name type="common">Paecilomyces lilacinus</name>
    <dbReference type="NCBI Taxonomy" id="33203"/>
    <lineage>
        <taxon>Eukaryota</taxon>
        <taxon>Fungi</taxon>
        <taxon>Dikarya</taxon>
        <taxon>Ascomycota</taxon>
        <taxon>Pezizomycotina</taxon>
        <taxon>Sordariomycetes</taxon>
        <taxon>Hypocreomycetidae</taxon>
        <taxon>Hypocreales</taxon>
        <taxon>Ophiocordycipitaceae</taxon>
        <taxon>Purpureocillium</taxon>
    </lineage>
</organism>
<evidence type="ECO:0000313" key="3">
    <source>
        <dbReference type="Proteomes" id="UP001287286"/>
    </source>
</evidence>
<comment type="caution">
    <text evidence="2">The sequence shown here is derived from an EMBL/GenBank/DDBJ whole genome shotgun (WGS) entry which is preliminary data.</text>
</comment>
<evidence type="ECO:0000313" key="2">
    <source>
        <dbReference type="EMBL" id="KAK4089221.1"/>
    </source>
</evidence>
<name>A0ABR0BZN6_PURLI</name>
<sequence>MYMISAKEAQRTPHRRKRSRIPPTEAANRKTPPPFGGRTFQPRRRRQPTPPRGPSSSSSSSSSSNSLLCQGAETTRLHAKQLSGDVTTPVLARCIPDREFNGPSFRRRRSGLPVRQDASVAVDIRHEASGGITHEVRVTRLVLPTPRPGAGGRKAASFRR</sequence>
<gene>
    <name evidence="2" type="ORF">Purlil1_6654</name>
</gene>
<feature type="compositionally biased region" description="Low complexity" evidence="1">
    <location>
        <begin position="54"/>
        <end position="64"/>
    </location>
</feature>
<dbReference type="Proteomes" id="UP001287286">
    <property type="component" value="Unassembled WGS sequence"/>
</dbReference>
<protein>
    <submittedName>
        <fullName evidence="2">Uncharacterized protein</fullName>
    </submittedName>
</protein>
<dbReference type="EMBL" id="JAWRVI010000021">
    <property type="protein sequence ID" value="KAK4089221.1"/>
    <property type="molecule type" value="Genomic_DNA"/>
</dbReference>
<accession>A0ABR0BZN6</accession>
<reference evidence="2 3" key="1">
    <citation type="journal article" date="2024" name="Microbiol. Resour. Announc.">
        <title>Genome annotations for the ascomycete fungi Trichoderma harzianum, Trichoderma aggressivum, and Purpureocillium lilacinum.</title>
        <authorList>
            <person name="Beijen E.P.W."/>
            <person name="Ohm R.A."/>
        </authorList>
    </citation>
    <scope>NUCLEOTIDE SEQUENCE [LARGE SCALE GENOMIC DNA]</scope>
    <source>
        <strain evidence="2 3">CBS 150709</strain>
    </source>
</reference>
<keyword evidence="3" id="KW-1185">Reference proteome</keyword>
<proteinExistence type="predicted"/>
<feature type="region of interest" description="Disordered" evidence="1">
    <location>
        <begin position="1"/>
        <end position="72"/>
    </location>
</feature>
<evidence type="ECO:0000256" key="1">
    <source>
        <dbReference type="SAM" id="MobiDB-lite"/>
    </source>
</evidence>